<dbReference type="InterPro" id="IPR003362">
    <property type="entry name" value="Bact_transf"/>
</dbReference>
<keyword evidence="3" id="KW-0472">Membrane</keyword>
<feature type="region of interest" description="Disordered" evidence="2">
    <location>
        <begin position="1"/>
        <end position="35"/>
    </location>
</feature>
<keyword evidence="5" id="KW-0808">Transferase</keyword>
<keyword evidence="6" id="KW-1185">Reference proteome</keyword>
<sequence length="262" mass="30235">MKTGTESYVKPGTESYVKQDTEPHVKPGTEQPAKQNKIGKSIWKGKDGIYSRFGKRPFDILLSAAAIILLSPVLLVVAALVRVDMGSPVFFRQKRLGMGEKEFRLYKFRTMTDQRDEKGELLPDDRRITKLGYFLRNTSLDEIPEILNILKGDMSIVGPRPLLLKYLPYYTEDEKRRHDVRSGLTGLAQVSGRNLIDWDQRFAYDLKYIENMSFLMDMKIILQTALKVLKRSNILVRGEGVNVDFDLYRKESGRWHDEGDRK</sequence>
<dbReference type="STRING" id="1619234.SAMN05421730_100457"/>
<feature type="compositionally biased region" description="Basic and acidic residues" evidence="2">
    <location>
        <begin position="17"/>
        <end position="27"/>
    </location>
</feature>
<evidence type="ECO:0000256" key="2">
    <source>
        <dbReference type="SAM" id="MobiDB-lite"/>
    </source>
</evidence>
<dbReference type="Proteomes" id="UP000199315">
    <property type="component" value="Unassembled WGS sequence"/>
</dbReference>
<dbReference type="RefSeq" id="WP_091231327.1">
    <property type="nucleotide sequence ID" value="NZ_FMKA01000004.1"/>
</dbReference>
<name>A0A1D3TRB3_9FIRM</name>
<dbReference type="OrthoDB" id="9808602at2"/>
<accession>A0A1D3TRB3</accession>
<evidence type="ECO:0000259" key="4">
    <source>
        <dbReference type="Pfam" id="PF02397"/>
    </source>
</evidence>
<evidence type="ECO:0000256" key="3">
    <source>
        <dbReference type="SAM" id="Phobius"/>
    </source>
</evidence>
<dbReference type="EMBL" id="FMKA01000004">
    <property type="protein sequence ID" value="SCP96275.1"/>
    <property type="molecule type" value="Genomic_DNA"/>
</dbReference>
<dbReference type="AlphaFoldDB" id="A0A1D3TRB3"/>
<dbReference type="PANTHER" id="PTHR30576">
    <property type="entry name" value="COLANIC BIOSYNTHESIS UDP-GLUCOSE LIPID CARRIER TRANSFERASE"/>
    <property type="match status" value="1"/>
</dbReference>
<evidence type="ECO:0000313" key="5">
    <source>
        <dbReference type="EMBL" id="SCP96275.1"/>
    </source>
</evidence>
<evidence type="ECO:0000256" key="1">
    <source>
        <dbReference type="ARBA" id="ARBA00006464"/>
    </source>
</evidence>
<dbReference type="PANTHER" id="PTHR30576:SF8">
    <property type="entry name" value="UNDECAPRENYL-PHOSPHATE GALACTOSE PHOSPHOTRANSFERASE"/>
    <property type="match status" value="1"/>
</dbReference>
<protein>
    <submittedName>
        <fullName evidence="5">Sugar transferase involved in LPS biosynthesis (Colanic, teichoic acid)</fullName>
    </submittedName>
</protein>
<proteinExistence type="inferred from homology"/>
<dbReference type="GO" id="GO:0016780">
    <property type="term" value="F:phosphotransferase activity, for other substituted phosphate groups"/>
    <property type="evidence" value="ECO:0007669"/>
    <property type="project" value="TreeGrafter"/>
</dbReference>
<reference evidence="5 6" key="1">
    <citation type="submission" date="2016-09" db="EMBL/GenBank/DDBJ databases">
        <authorList>
            <person name="Capua I."/>
            <person name="De Benedictis P."/>
            <person name="Joannis T."/>
            <person name="Lombin L.H."/>
            <person name="Cattoli G."/>
        </authorList>
    </citation>
    <scope>NUCLEOTIDE SEQUENCE [LARGE SCALE GENOMIC DNA]</scope>
    <source>
        <strain evidence="5 6">GluBS11</strain>
    </source>
</reference>
<dbReference type="Pfam" id="PF02397">
    <property type="entry name" value="Bac_transf"/>
    <property type="match status" value="1"/>
</dbReference>
<gene>
    <name evidence="5" type="ORF">SAMN05421730_100457</name>
</gene>
<feature type="transmembrane region" description="Helical" evidence="3">
    <location>
        <begin position="60"/>
        <end position="83"/>
    </location>
</feature>
<keyword evidence="3" id="KW-0812">Transmembrane</keyword>
<feature type="domain" description="Bacterial sugar transferase" evidence="4">
    <location>
        <begin position="55"/>
        <end position="230"/>
    </location>
</feature>
<organism evidence="5 6">
    <name type="scientific">Anaerobium acetethylicum</name>
    <dbReference type="NCBI Taxonomy" id="1619234"/>
    <lineage>
        <taxon>Bacteria</taxon>
        <taxon>Bacillati</taxon>
        <taxon>Bacillota</taxon>
        <taxon>Clostridia</taxon>
        <taxon>Lachnospirales</taxon>
        <taxon>Lachnospiraceae</taxon>
        <taxon>Anaerobium</taxon>
    </lineage>
</organism>
<keyword evidence="3" id="KW-1133">Transmembrane helix</keyword>
<evidence type="ECO:0000313" key="6">
    <source>
        <dbReference type="Proteomes" id="UP000199315"/>
    </source>
</evidence>
<comment type="similarity">
    <text evidence="1">Belongs to the bacterial sugar transferase family.</text>
</comment>